<evidence type="ECO:0000313" key="6">
    <source>
        <dbReference type="Proteomes" id="UP000427769"/>
    </source>
</evidence>
<keyword evidence="1" id="KW-0805">Transcription regulation</keyword>
<dbReference type="Gene3D" id="1.10.260.40">
    <property type="entry name" value="lambda repressor-like DNA-binding domains"/>
    <property type="match status" value="1"/>
</dbReference>
<keyword evidence="2" id="KW-0238">DNA-binding</keyword>
<dbReference type="CDD" id="cd00093">
    <property type="entry name" value="HTH_XRE"/>
    <property type="match status" value="1"/>
</dbReference>
<accession>A0A5K7YYX1</accession>
<dbReference type="Proteomes" id="UP000427769">
    <property type="component" value="Chromosome"/>
</dbReference>
<dbReference type="AlphaFoldDB" id="A0A5K7YYX1"/>
<dbReference type="GO" id="GO:0003677">
    <property type="term" value="F:DNA binding"/>
    <property type="evidence" value="ECO:0007669"/>
    <property type="project" value="UniProtKB-KW"/>
</dbReference>
<evidence type="ECO:0000256" key="3">
    <source>
        <dbReference type="ARBA" id="ARBA00023163"/>
    </source>
</evidence>
<evidence type="ECO:0000259" key="4">
    <source>
        <dbReference type="PROSITE" id="PS50943"/>
    </source>
</evidence>
<dbReference type="KEGG" id="dwd:DSCW_05400"/>
<dbReference type="InterPro" id="IPR001387">
    <property type="entry name" value="Cro/C1-type_HTH"/>
</dbReference>
<protein>
    <submittedName>
        <fullName evidence="5">Transcriptional regulator</fullName>
    </submittedName>
</protein>
<dbReference type="SMART" id="SM00530">
    <property type="entry name" value="HTH_XRE"/>
    <property type="match status" value="1"/>
</dbReference>
<evidence type="ECO:0000256" key="1">
    <source>
        <dbReference type="ARBA" id="ARBA00023015"/>
    </source>
</evidence>
<keyword evidence="3" id="KW-0804">Transcription</keyword>
<sequence>MEIKQLLGARIKEIRKKRHLTQEQLAEKVGINPKYVSSIERGKENPTLDTFIKIAESLEVGIGDLFNRLEPENPKRRIKDIVSMLEQAPAEQQKLALKVLSALFI</sequence>
<dbReference type="PANTHER" id="PTHR46797:SF23">
    <property type="entry name" value="HTH-TYPE TRANSCRIPTIONAL REGULATOR SUTR"/>
    <property type="match status" value="1"/>
</dbReference>
<proteinExistence type="predicted"/>
<evidence type="ECO:0000313" key="5">
    <source>
        <dbReference type="EMBL" id="BBO73123.1"/>
    </source>
</evidence>
<reference evidence="5 6" key="1">
    <citation type="submission" date="2019-11" db="EMBL/GenBank/DDBJ databases">
        <title>Comparative genomics of hydrocarbon-degrading Desulfosarcina strains.</title>
        <authorList>
            <person name="Watanabe M."/>
            <person name="Kojima H."/>
            <person name="Fukui M."/>
        </authorList>
    </citation>
    <scope>NUCLEOTIDE SEQUENCE [LARGE SCALE GENOMIC DNA]</scope>
    <source>
        <strain evidence="5 6">PP31</strain>
    </source>
</reference>
<keyword evidence="6" id="KW-1185">Reference proteome</keyword>
<dbReference type="PROSITE" id="PS50943">
    <property type="entry name" value="HTH_CROC1"/>
    <property type="match status" value="1"/>
</dbReference>
<dbReference type="InterPro" id="IPR050807">
    <property type="entry name" value="TransReg_Diox_bact_type"/>
</dbReference>
<dbReference type="Pfam" id="PF01381">
    <property type="entry name" value="HTH_3"/>
    <property type="match status" value="1"/>
</dbReference>
<dbReference type="PANTHER" id="PTHR46797">
    <property type="entry name" value="HTH-TYPE TRANSCRIPTIONAL REGULATOR"/>
    <property type="match status" value="1"/>
</dbReference>
<feature type="domain" description="HTH cro/C1-type" evidence="4">
    <location>
        <begin position="11"/>
        <end position="65"/>
    </location>
</feature>
<gene>
    <name evidence="5" type="ORF">DSCW_05400</name>
</gene>
<dbReference type="EMBL" id="AP021875">
    <property type="protein sequence ID" value="BBO73123.1"/>
    <property type="molecule type" value="Genomic_DNA"/>
</dbReference>
<dbReference type="GO" id="GO:0005829">
    <property type="term" value="C:cytosol"/>
    <property type="evidence" value="ECO:0007669"/>
    <property type="project" value="TreeGrafter"/>
</dbReference>
<dbReference type="SUPFAM" id="SSF47413">
    <property type="entry name" value="lambda repressor-like DNA-binding domains"/>
    <property type="match status" value="1"/>
</dbReference>
<organism evidence="5 6">
    <name type="scientific">Desulfosarcina widdelii</name>
    <dbReference type="NCBI Taxonomy" id="947919"/>
    <lineage>
        <taxon>Bacteria</taxon>
        <taxon>Pseudomonadati</taxon>
        <taxon>Thermodesulfobacteriota</taxon>
        <taxon>Desulfobacteria</taxon>
        <taxon>Desulfobacterales</taxon>
        <taxon>Desulfosarcinaceae</taxon>
        <taxon>Desulfosarcina</taxon>
    </lineage>
</organism>
<evidence type="ECO:0000256" key="2">
    <source>
        <dbReference type="ARBA" id="ARBA00023125"/>
    </source>
</evidence>
<dbReference type="RefSeq" id="WP_170302092.1">
    <property type="nucleotide sequence ID" value="NZ_AP021875.1"/>
</dbReference>
<dbReference type="GO" id="GO:0003700">
    <property type="term" value="F:DNA-binding transcription factor activity"/>
    <property type="evidence" value="ECO:0007669"/>
    <property type="project" value="TreeGrafter"/>
</dbReference>
<name>A0A5K7YYX1_9BACT</name>
<dbReference type="InterPro" id="IPR010982">
    <property type="entry name" value="Lambda_DNA-bd_dom_sf"/>
</dbReference>